<gene>
    <name evidence="3" type="ORF">G6034_18820</name>
</gene>
<accession>A0A7Y7IK37</accession>
<evidence type="ECO:0000313" key="3">
    <source>
        <dbReference type="EMBL" id="NVM96921.1"/>
    </source>
</evidence>
<dbReference type="GO" id="GO:0005829">
    <property type="term" value="C:cytosol"/>
    <property type="evidence" value="ECO:0007669"/>
    <property type="project" value="TreeGrafter"/>
</dbReference>
<dbReference type="AlphaFoldDB" id="A0A7Y7IK37"/>
<evidence type="ECO:0000259" key="2">
    <source>
        <dbReference type="Pfam" id="PF02538"/>
    </source>
</evidence>
<feature type="compositionally biased region" description="Polar residues" evidence="1">
    <location>
        <begin position="1"/>
        <end position="10"/>
    </location>
</feature>
<keyword evidence="4" id="KW-1185">Reference proteome</keyword>
<dbReference type="GO" id="GO:0017168">
    <property type="term" value="F:5-oxoprolinase (ATP-hydrolyzing) activity"/>
    <property type="evidence" value="ECO:0007669"/>
    <property type="project" value="TreeGrafter"/>
</dbReference>
<dbReference type="EMBL" id="JAAMFM010000045">
    <property type="protein sequence ID" value="NVM96921.1"/>
    <property type="molecule type" value="Genomic_DNA"/>
</dbReference>
<evidence type="ECO:0000313" key="4">
    <source>
        <dbReference type="Proteomes" id="UP000543556"/>
    </source>
</evidence>
<proteinExistence type="predicted"/>
<comment type="caution">
    <text evidence="3">The sequence shown here is derived from an EMBL/GenBank/DDBJ whole genome shotgun (WGS) entry which is preliminary data.</text>
</comment>
<protein>
    <submittedName>
        <fullName evidence="3">Hydantoinase B/oxoprolinase family protein</fullName>
    </submittedName>
</protein>
<dbReference type="RefSeq" id="WP_176636622.1">
    <property type="nucleotide sequence ID" value="NZ_JAAMFM010000045.1"/>
</dbReference>
<feature type="domain" description="Hydantoinase B/oxoprolinase" evidence="2">
    <location>
        <begin position="30"/>
        <end position="555"/>
    </location>
</feature>
<dbReference type="Pfam" id="PF02538">
    <property type="entry name" value="Hydantoinase_B"/>
    <property type="match status" value="1"/>
</dbReference>
<name>A0A7Y7IK37_9MICC</name>
<dbReference type="PANTHER" id="PTHR11365:SF23">
    <property type="entry name" value="HYPOTHETICAL 5-OXOPROLINASE (EUROFUNG)-RELATED"/>
    <property type="match status" value="1"/>
</dbReference>
<dbReference type="PANTHER" id="PTHR11365">
    <property type="entry name" value="5-OXOPROLINASE RELATED"/>
    <property type="match status" value="1"/>
</dbReference>
<dbReference type="InterPro" id="IPR045079">
    <property type="entry name" value="Oxoprolinase-like"/>
</dbReference>
<evidence type="ECO:0000256" key="1">
    <source>
        <dbReference type="SAM" id="MobiDB-lite"/>
    </source>
</evidence>
<feature type="region of interest" description="Disordered" evidence="1">
    <location>
        <begin position="1"/>
        <end position="23"/>
    </location>
</feature>
<dbReference type="GO" id="GO:0006749">
    <property type="term" value="P:glutathione metabolic process"/>
    <property type="evidence" value="ECO:0007669"/>
    <property type="project" value="TreeGrafter"/>
</dbReference>
<reference evidence="3 4" key="1">
    <citation type="submission" date="2020-02" db="EMBL/GenBank/DDBJ databases">
        <title>Genome sequence of strain AETb3-4.</title>
        <authorList>
            <person name="Gao J."/>
            <person name="Zhang X."/>
        </authorList>
    </citation>
    <scope>NUCLEOTIDE SEQUENCE [LARGE SCALE GENOMIC DNA]</scope>
    <source>
        <strain evidence="3 4">AETb3-4</strain>
    </source>
</reference>
<dbReference type="InterPro" id="IPR003692">
    <property type="entry name" value="Hydantoinase_B"/>
</dbReference>
<organism evidence="3 4">
    <name type="scientific">Arthrobacter wenxiniae</name>
    <dbReference type="NCBI Taxonomy" id="2713570"/>
    <lineage>
        <taxon>Bacteria</taxon>
        <taxon>Bacillati</taxon>
        <taxon>Actinomycetota</taxon>
        <taxon>Actinomycetes</taxon>
        <taxon>Micrococcales</taxon>
        <taxon>Micrococcaceae</taxon>
        <taxon>Arthrobacter</taxon>
    </lineage>
</organism>
<dbReference type="Proteomes" id="UP000543556">
    <property type="component" value="Unassembled WGS sequence"/>
</dbReference>
<sequence>MTDTLVSSPSGKDAATRSTHHGAGSLHGLDPVTFEVLKNAFATSVDLMSEQILRTCYSFVIYSRDFSSALCDAQGNTVMQGSGDIAVHVGTLHFQCKAVLEEFGQDIHPDDVFAINDPYRGGTHFNDVSFIRPVFSDGEIIAFAQNKGHWADIGGNVPGSFDVNAKEHFGEGLRITPVRIWSKGVFLHDVAQLLVSNTRAPQQAMGDLHAQSEATAVCEREVQRLVRKYSKATVVAAMQETQDYVERIVRRRLETLPQGTWETTDYIDSDPGKEEGLVPIKIKLTLDGQGIHYDLNGSAPAVATFLNSGYGTTFSAIYAGTKTFFPDIPLNSGFYAAVNADIGPEGTVVNAGWPYAVTGFCSGPYEKLMNGIFELWSQIMPERAMACAFNLEYLLVGGRDKRSEPAPYFMWYDWMAGGWGGRASKDGAGASAPVFGPGLAVQPVEGQERLSPVLTTVHQIAMDSGGPGRFRGGVGIEKGGTLTDATNTVMSYCCDRARSITWGIEGGLPSIPHGVWLNKGTEDEKFLGSNFSSVPLESGDSFTRPSAGGGGFGDPLERHPQEVLDDVIDGYVSIGRAASDYGVVITEIDAELDDFLLDEAASDLLRTEIRSQRAGWLTEDAADVAARYRSGETDMLDVIRRHGVILDWGSGELFPNTTAQFRTLMERRSASHWK</sequence>